<evidence type="ECO:0000256" key="1">
    <source>
        <dbReference type="ARBA" id="ARBA00007637"/>
    </source>
</evidence>
<name>A0ABW0W198_9BACL</name>
<evidence type="ECO:0000256" key="2">
    <source>
        <dbReference type="ARBA" id="ARBA00023002"/>
    </source>
</evidence>
<dbReference type="EMBL" id="JBHSOW010000083">
    <property type="protein sequence ID" value="MFC5651921.1"/>
    <property type="molecule type" value="Genomic_DNA"/>
</dbReference>
<evidence type="ECO:0000256" key="3">
    <source>
        <dbReference type="ARBA" id="ARBA00023027"/>
    </source>
</evidence>
<dbReference type="Gene3D" id="3.40.50.720">
    <property type="entry name" value="NAD(P)-binding Rossmann-like Domain"/>
    <property type="match status" value="1"/>
</dbReference>
<comment type="caution">
    <text evidence="5">The sequence shown here is derived from an EMBL/GenBank/DDBJ whole genome shotgun (WGS) entry which is preliminary data.</text>
</comment>
<dbReference type="CDD" id="cd08946">
    <property type="entry name" value="SDR_e"/>
    <property type="match status" value="1"/>
</dbReference>
<keyword evidence="2" id="KW-0560">Oxidoreductase</keyword>
<sequence>MNILITGASGFIGKKLVNSLANNHNVICMSRSFHPFKKDVAYVKGSFDSIEDLRGLDPHEIDAVIHLAAVTGGCTEEDGLAVNVMGTRRLYRYLLDRGCKKFVTASSIAAVGSLDDDFIPLKLPIQADHPCLATDAYGLSKALVEELTRYFHRVNPDTDFINLRFGAVANEDWVPPLIEKDKRMSVPFIVLGHVYASDVVEGIVRVMDAQIKSGVRNFNLVGPDISSTIPAREILSSILGDHYYLDYYKLPGNEYKPLYAMDDFIAEFGYEPRRSTRRPAE</sequence>
<protein>
    <submittedName>
        <fullName evidence="5">NAD-dependent epimerase/dehydratase family protein</fullName>
    </submittedName>
</protein>
<dbReference type="SUPFAM" id="SSF51735">
    <property type="entry name" value="NAD(P)-binding Rossmann-fold domains"/>
    <property type="match status" value="1"/>
</dbReference>
<accession>A0ABW0W198</accession>
<evidence type="ECO:0000259" key="4">
    <source>
        <dbReference type="Pfam" id="PF01370"/>
    </source>
</evidence>
<dbReference type="Proteomes" id="UP001596047">
    <property type="component" value="Unassembled WGS sequence"/>
</dbReference>
<dbReference type="RefSeq" id="WP_379190556.1">
    <property type="nucleotide sequence ID" value="NZ_JBHSOW010000083.1"/>
</dbReference>
<evidence type="ECO:0000313" key="6">
    <source>
        <dbReference type="Proteomes" id="UP001596047"/>
    </source>
</evidence>
<dbReference type="PANTHER" id="PTHR43103">
    <property type="entry name" value="NUCLEOSIDE-DIPHOSPHATE-SUGAR EPIMERASE"/>
    <property type="match status" value="1"/>
</dbReference>
<organism evidence="5 6">
    <name type="scientific">Paenibacillus solisilvae</name>
    <dbReference type="NCBI Taxonomy" id="2486751"/>
    <lineage>
        <taxon>Bacteria</taxon>
        <taxon>Bacillati</taxon>
        <taxon>Bacillota</taxon>
        <taxon>Bacilli</taxon>
        <taxon>Bacillales</taxon>
        <taxon>Paenibacillaceae</taxon>
        <taxon>Paenibacillus</taxon>
    </lineage>
</organism>
<dbReference type="Pfam" id="PF01370">
    <property type="entry name" value="Epimerase"/>
    <property type="match status" value="1"/>
</dbReference>
<gene>
    <name evidence="5" type="ORF">ACFPYJ_22925</name>
</gene>
<feature type="domain" description="NAD-dependent epimerase/dehydratase" evidence="4">
    <location>
        <begin position="3"/>
        <end position="209"/>
    </location>
</feature>
<dbReference type="InterPro" id="IPR001509">
    <property type="entry name" value="Epimerase_deHydtase"/>
</dbReference>
<evidence type="ECO:0000313" key="5">
    <source>
        <dbReference type="EMBL" id="MFC5651921.1"/>
    </source>
</evidence>
<reference evidence="6" key="1">
    <citation type="journal article" date="2019" name="Int. J. Syst. Evol. Microbiol.">
        <title>The Global Catalogue of Microorganisms (GCM) 10K type strain sequencing project: providing services to taxonomists for standard genome sequencing and annotation.</title>
        <authorList>
            <consortium name="The Broad Institute Genomics Platform"/>
            <consortium name="The Broad Institute Genome Sequencing Center for Infectious Disease"/>
            <person name="Wu L."/>
            <person name="Ma J."/>
        </authorList>
    </citation>
    <scope>NUCLEOTIDE SEQUENCE [LARGE SCALE GENOMIC DNA]</scope>
    <source>
        <strain evidence="6">CGMCC 1.3240</strain>
    </source>
</reference>
<proteinExistence type="inferred from homology"/>
<comment type="similarity">
    <text evidence="1">Belongs to the NAD(P)-dependent epimerase/dehydratase family.</text>
</comment>
<dbReference type="PANTHER" id="PTHR43103:SF5">
    <property type="entry name" value="4-EPIMERASE, PUTATIVE (AFU_ORTHOLOGUE AFUA_7G00360)-RELATED"/>
    <property type="match status" value="1"/>
</dbReference>
<keyword evidence="6" id="KW-1185">Reference proteome</keyword>
<keyword evidence="3" id="KW-0520">NAD</keyword>
<dbReference type="InterPro" id="IPR036291">
    <property type="entry name" value="NAD(P)-bd_dom_sf"/>
</dbReference>